<dbReference type="Pfam" id="PF18097">
    <property type="entry name" value="Vta1_C"/>
    <property type="match status" value="1"/>
</dbReference>
<keyword evidence="10" id="KW-1133">Transmembrane helix</keyword>
<dbReference type="CDD" id="cd22823">
    <property type="entry name" value="Gal_Rha_Lectin"/>
    <property type="match status" value="1"/>
</dbReference>
<dbReference type="AlphaFoldDB" id="A0ABD0KHG1"/>
<evidence type="ECO:0000256" key="4">
    <source>
        <dbReference type="ARBA" id="ARBA00022448"/>
    </source>
</evidence>
<dbReference type="Pfam" id="PF04652">
    <property type="entry name" value="Vta1"/>
    <property type="match status" value="1"/>
</dbReference>
<dbReference type="GO" id="GO:0010008">
    <property type="term" value="C:endosome membrane"/>
    <property type="evidence" value="ECO:0007669"/>
    <property type="project" value="UniProtKB-SubCell"/>
</dbReference>
<evidence type="ECO:0000256" key="3">
    <source>
        <dbReference type="ARBA" id="ARBA00007895"/>
    </source>
</evidence>
<evidence type="ECO:0000256" key="1">
    <source>
        <dbReference type="ARBA" id="ARBA00004481"/>
    </source>
</evidence>
<evidence type="ECO:0000259" key="12">
    <source>
        <dbReference type="Pfam" id="PF18097"/>
    </source>
</evidence>
<feature type="domain" description="Vta1 C-terminal" evidence="12">
    <location>
        <begin position="268"/>
        <end position="302"/>
    </location>
</feature>
<protein>
    <submittedName>
        <fullName evidence="13">Uncharacterized protein</fullName>
    </submittedName>
</protein>
<evidence type="ECO:0000256" key="10">
    <source>
        <dbReference type="SAM" id="Phobius"/>
    </source>
</evidence>
<keyword evidence="14" id="KW-1185">Reference proteome</keyword>
<comment type="caution">
    <text evidence="13">The sequence shown here is derived from an EMBL/GenBank/DDBJ whole genome shotgun (WGS) entry which is preliminary data.</text>
</comment>
<feature type="region of interest" description="Disordered" evidence="9">
    <location>
        <begin position="669"/>
        <end position="867"/>
    </location>
</feature>
<sequence length="867" mass="96173">MASALPPLPASLRPVQHYLKTAAEHDKRDVVVAYYCRLYALQKAMEIDKKSPEARQFLVGLMDYLESVKKQHSDEAIHNEVVGQAHMENYALKVFLYADNEDRAGRFNKNVVKSFYTAGMLFDVLSTFGEISEDIEKNCKYAKWKAAYIHKCLKNGETPLPGPLPDENEDDGGAVGFEGYSQPGPSTSTSSPTDPTNLYPPNSGGLHAPPTTPQDSKTYVPPQDPGKPTPAARSRSPQVPQQPPVVTANVDWQPLPNPAGVQLTAQHYQKALKYCKYASSSLQYEDSATAIDNLQKALKIMTTGQDEFVVMTWSLGYGAVLYVFLAIQFFTDDAAVVQEKSASSCNTPCNRQPLTCPRGYRIAIREALFSTETCEGESMCCEDPEVHDCVFSYSPSHLEALHRNCSGGRECEVKTERTQEESVACPFFNPQDTVSHTILDYVCIEDKAMLDICTPSETTVLGRTLFAMLDSRTWRSPLGGAVCRCTAESAQWPTTNTISVFVVDIRLNVLRQAQCSKADLVLRSGSTTRHLDCATSRDPRLAYPFVALLNHSNVATIELFLHSKLPEYIWIGFESNEPEDIRLSCGLQGYIPLDIDDAATRGNGSAGGFYGQSSGVLPAGAISGILVAVMVVLAVAIVLIVLFVKIRREKRRSRSEPYSEPLDKIDDVYYSMPDVTSPPQGKPESTASRAGKKNKKKSKAEKPNGGLNEDGSEVYVTAEEVRERKRKSEKKRVRIVSIPEISNDVEEDYASPWDIQERRRRDGHPSFSPELPPRVSSPAKASAPEERESDSYATLDRTPRRSDQPAVHNQEEDVSYDHLSLTSVDKGEKMDRTRDSDRDSKAYGVYERPEPDGCNQNNGFQEDDVFE</sequence>
<feature type="region of interest" description="Disordered" evidence="9">
    <location>
        <begin position="160"/>
        <end position="244"/>
    </location>
</feature>
<evidence type="ECO:0000256" key="5">
    <source>
        <dbReference type="ARBA" id="ARBA00022490"/>
    </source>
</evidence>
<keyword evidence="5" id="KW-0963">Cytoplasm</keyword>
<dbReference type="InterPro" id="IPR044538">
    <property type="entry name" value="Vta1-like"/>
</dbReference>
<feature type="compositionally biased region" description="Polar residues" evidence="9">
    <location>
        <begin position="677"/>
        <end position="688"/>
    </location>
</feature>
<feature type="domain" description="Vta1/callose synthase N-terminal" evidence="11">
    <location>
        <begin position="15"/>
        <end position="155"/>
    </location>
</feature>
<dbReference type="PANTHER" id="PTHR46009:SF1">
    <property type="entry name" value="VACUOLAR PROTEIN SORTING-ASSOCIATED PROTEIN VTA1 HOMOLOG"/>
    <property type="match status" value="1"/>
</dbReference>
<feature type="compositionally biased region" description="Low complexity" evidence="9">
    <location>
        <begin position="183"/>
        <end position="196"/>
    </location>
</feature>
<evidence type="ECO:0000256" key="8">
    <source>
        <dbReference type="ARBA" id="ARBA00023136"/>
    </source>
</evidence>
<dbReference type="InterPro" id="IPR039431">
    <property type="entry name" value="Vta1/CALS_N"/>
</dbReference>
<organism evidence="13 14">
    <name type="scientific">Batillaria attramentaria</name>
    <dbReference type="NCBI Taxonomy" id="370345"/>
    <lineage>
        <taxon>Eukaryota</taxon>
        <taxon>Metazoa</taxon>
        <taxon>Spiralia</taxon>
        <taxon>Lophotrochozoa</taxon>
        <taxon>Mollusca</taxon>
        <taxon>Gastropoda</taxon>
        <taxon>Caenogastropoda</taxon>
        <taxon>Sorbeoconcha</taxon>
        <taxon>Cerithioidea</taxon>
        <taxon>Batillariidae</taxon>
        <taxon>Batillaria</taxon>
    </lineage>
</organism>
<feature type="compositionally biased region" description="Basic and acidic residues" evidence="9">
    <location>
        <begin position="825"/>
        <end position="851"/>
    </location>
</feature>
<evidence type="ECO:0000256" key="2">
    <source>
        <dbReference type="ARBA" id="ARBA00004496"/>
    </source>
</evidence>
<dbReference type="InterPro" id="IPR023175">
    <property type="entry name" value="Vta1/CALS_N_sf"/>
</dbReference>
<dbReference type="Proteomes" id="UP001519460">
    <property type="component" value="Unassembled WGS sequence"/>
</dbReference>
<reference evidence="13 14" key="1">
    <citation type="journal article" date="2023" name="Sci. Data">
        <title>Genome assembly of the Korean intertidal mud-creeper Batillaria attramentaria.</title>
        <authorList>
            <person name="Patra A.K."/>
            <person name="Ho P.T."/>
            <person name="Jun S."/>
            <person name="Lee S.J."/>
            <person name="Kim Y."/>
            <person name="Won Y.J."/>
        </authorList>
    </citation>
    <scope>NUCLEOTIDE SEQUENCE [LARGE SCALE GENOMIC DNA]</scope>
    <source>
        <strain evidence="13">Wonlab-2016</strain>
    </source>
</reference>
<dbReference type="InterPro" id="IPR041212">
    <property type="entry name" value="Vta1_C"/>
</dbReference>
<comment type="similarity">
    <text evidence="3">Belongs to the VTA1 family.</text>
</comment>
<dbReference type="Gene3D" id="1.20.5.420">
    <property type="entry name" value="Immunoglobulin FC, subunit C"/>
    <property type="match status" value="1"/>
</dbReference>
<keyword evidence="6" id="KW-0967">Endosome</keyword>
<evidence type="ECO:0000256" key="7">
    <source>
        <dbReference type="ARBA" id="ARBA00022927"/>
    </source>
</evidence>
<feature type="compositionally biased region" description="Basic residues" evidence="9">
    <location>
        <begin position="724"/>
        <end position="734"/>
    </location>
</feature>
<keyword evidence="10" id="KW-0812">Transmembrane</keyword>
<evidence type="ECO:0000256" key="6">
    <source>
        <dbReference type="ARBA" id="ARBA00022753"/>
    </source>
</evidence>
<evidence type="ECO:0000259" key="11">
    <source>
        <dbReference type="Pfam" id="PF04652"/>
    </source>
</evidence>
<keyword evidence="4" id="KW-0813">Transport</keyword>
<feature type="compositionally biased region" description="Basic residues" evidence="9">
    <location>
        <begin position="690"/>
        <end position="699"/>
    </location>
</feature>
<evidence type="ECO:0000256" key="9">
    <source>
        <dbReference type="SAM" id="MobiDB-lite"/>
    </source>
</evidence>
<proteinExistence type="inferred from homology"/>
<evidence type="ECO:0000313" key="13">
    <source>
        <dbReference type="EMBL" id="KAK7486626.1"/>
    </source>
</evidence>
<comment type="subcellular location">
    <subcellularLocation>
        <location evidence="2">Cytoplasm</location>
    </subcellularLocation>
    <subcellularLocation>
        <location evidence="1">Endosome membrane</location>
        <topology evidence="1">Peripheral membrane protein</topology>
    </subcellularLocation>
</comment>
<dbReference type="EMBL" id="JACVVK020000176">
    <property type="protein sequence ID" value="KAK7486626.1"/>
    <property type="molecule type" value="Genomic_DNA"/>
</dbReference>
<keyword evidence="8 10" id="KW-0472">Membrane</keyword>
<gene>
    <name evidence="13" type="ORF">BaRGS_00022151</name>
</gene>
<name>A0ABD0KHG1_9CAEN</name>
<evidence type="ECO:0000313" key="14">
    <source>
        <dbReference type="Proteomes" id="UP001519460"/>
    </source>
</evidence>
<dbReference type="PANTHER" id="PTHR46009">
    <property type="entry name" value="VACUOLAR PROTEIN SORTING-ASSOCIATED PROTEIN VTA1 HOMOLOG"/>
    <property type="match status" value="1"/>
</dbReference>
<feature type="compositionally biased region" description="Basic and acidic residues" evidence="9">
    <location>
        <begin position="755"/>
        <end position="764"/>
    </location>
</feature>
<accession>A0ABD0KHG1</accession>
<feature type="transmembrane region" description="Helical" evidence="10">
    <location>
        <begin position="621"/>
        <end position="644"/>
    </location>
</feature>
<keyword evidence="7" id="KW-0653">Protein transport</keyword>
<dbReference type="Gene3D" id="1.25.40.270">
    <property type="entry name" value="Vacuolar protein sorting-associated protein vta1"/>
    <property type="match status" value="1"/>
</dbReference>
<dbReference type="GO" id="GO:0015031">
    <property type="term" value="P:protein transport"/>
    <property type="evidence" value="ECO:0007669"/>
    <property type="project" value="UniProtKB-KW"/>
</dbReference>